<dbReference type="SUPFAM" id="SSF54826">
    <property type="entry name" value="Enolase N-terminal domain-like"/>
    <property type="match status" value="1"/>
</dbReference>
<proteinExistence type="predicted"/>
<comment type="caution">
    <text evidence="5">The sequence shown here is derived from an EMBL/GenBank/DDBJ whole genome shotgun (WGS) entry which is preliminary data.</text>
</comment>
<dbReference type="SFLD" id="SFLDG00179">
    <property type="entry name" value="mandelate_racemase"/>
    <property type="match status" value="1"/>
</dbReference>
<dbReference type="GO" id="GO:0016052">
    <property type="term" value="P:carbohydrate catabolic process"/>
    <property type="evidence" value="ECO:0007669"/>
    <property type="project" value="TreeGrafter"/>
</dbReference>
<dbReference type="InterPro" id="IPR046945">
    <property type="entry name" value="RHMD-like"/>
</dbReference>
<evidence type="ECO:0000259" key="4">
    <source>
        <dbReference type="SMART" id="SM00922"/>
    </source>
</evidence>
<reference evidence="5" key="1">
    <citation type="submission" date="2019-09" db="EMBL/GenBank/DDBJ databases">
        <title>Characterisation of the sponge microbiome using genome-centric metagenomics.</title>
        <authorList>
            <person name="Engelberts J.P."/>
            <person name="Robbins S.J."/>
            <person name="De Goeij J.M."/>
            <person name="Aranda M."/>
            <person name="Bell S.C."/>
            <person name="Webster N.S."/>
        </authorList>
    </citation>
    <scope>NUCLEOTIDE SEQUENCE</scope>
    <source>
        <strain evidence="5">SB0662_bin_9</strain>
    </source>
</reference>
<dbReference type="Gene3D" id="3.20.20.120">
    <property type="entry name" value="Enolase-like C-terminal domain"/>
    <property type="match status" value="1"/>
</dbReference>
<dbReference type="InterPro" id="IPR013342">
    <property type="entry name" value="Mandelate_racemase_C"/>
</dbReference>
<keyword evidence="2" id="KW-0479">Metal-binding</keyword>
<accession>A0A6B1DXC1</accession>
<dbReference type="GO" id="GO:0016836">
    <property type="term" value="F:hydro-lyase activity"/>
    <property type="evidence" value="ECO:0007669"/>
    <property type="project" value="TreeGrafter"/>
</dbReference>
<dbReference type="InterPro" id="IPR029065">
    <property type="entry name" value="Enolase_C-like"/>
</dbReference>
<dbReference type="AlphaFoldDB" id="A0A6B1DXC1"/>
<dbReference type="PANTHER" id="PTHR13794">
    <property type="entry name" value="ENOLASE SUPERFAMILY, MANDELATE RACEMASE"/>
    <property type="match status" value="1"/>
</dbReference>
<dbReference type="InterPro" id="IPR029017">
    <property type="entry name" value="Enolase-like_N"/>
</dbReference>
<dbReference type="GO" id="GO:0000287">
    <property type="term" value="F:magnesium ion binding"/>
    <property type="evidence" value="ECO:0007669"/>
    <property type="project" value="TreeGrafter"/>
</dbReference>
<dbReference type="SMART" id="SM00922">
    <property type="entry name" value="MR_MLE"/>
    <property type="match status" value="1"/>
</dbReference>
<dbReference type="Pfam" id="PF13378">
    <property type="entry name" value="MR_MLE_C"/>
    <property type="match status" value="1"/>
</dbReference>
<dbReference type="SUPFAM" id="SSF51604">
    <property type="entry name" value="Enolase C-terminal domain-like"/>
    <property type="match status" value="1"/>
</dbReference>
<evidence type="ECO:0000256" key="1">
    <source>
        <dbReference type="ARBA" id="ARBA00001946"/>
    </source>
</evidence>
<evidence type="ECO:0000313" key="5">
    <source>
        <dbReference type="EMBL" id="MYD91024.1"/>
    </source>
</evidence>
<evidence type="ECO:0000256" key="2">
    <source>
        <dbReference type="ARBA" id="ARBA00022723"/>
    </source>
</evidence>
<dbReference type="Gene3D" id="3.30.390.10">
    <property type="entry name" value="Enolase-like, N-terminal domain"/>
    <property type="match status" value="1"/>
</dbReference>
<dbReference type="InterPro" id="IPR036849">
    <property type="entry name" value="Enolase-like_C_sf"/>
</dbReference>
<gene>
    <name evidence="5" type="ORF">F4Y08_11940</name>
</gene>
<comment type="cofactor">
    <cofactor evidence="1">
        <name>Mg(2+)</name>
        <dbReference type="ChEBI" id="CHEBI:18420"/>
    </cofactor>
</comment>
<sequence length="389" mass="42625">MNVTGIDCHILLVPEYSVAANSSAQDNLVVEVHADNGLTGIGETDTNPWVAKACIEAPGTHVMGQGLKEMLLGRDPEDVETIWWDLYNGSKMTGRRGALICAMGAIDMALWDLRAKARDVPVHRLLDDPARDFITPYASLLPDGKTIAEYGDSLLYKLTTARDLGYRAAKLEICINGPYSHNSLQEDDALGVAMVEACRKAVGPDFTLMVDVAYSWPDPETALRVIQQLAPLDIFFLETPLDIDDLEGHAWLQERSPIPLAAGEWQNTHFEFEDLALRGKLDVLQPDIGRVGGFTPALKVRDLAARTGRLIVPHCWKTGIGIAASAHFAAVSPMCPYIEFLPANLSESALRQELTHDEIRLADGVIPLPRQPGLGVELNRTALERYKVG</sequence>
<name>A0A6B1DXC1_9CHLR</name>
<dbReference type="CDD" id="cd03316">
    <property type="entry name" value="MR_like"/>
    <property type="match status" value="1"/>
</dbReference>
<organism evidence="5">
    <name type="scientific">Caldilineaceae bacterium SB0662_bin_9</name>
    <dbReference type="NCBI Taxonomy" id="2605258"/>
    <lineage>
        <taxon>Bacteria</taxon>
        <taxon>Bacillati</taxon>
        <taxon>Chloroflexota</taxon>
        <taxon>Caldilineae</taxon>
        <taxon>Caldilineales</taxon>
        <taxon>Caldilineaceae</taxon>
    </lineage>
</organism>
<feature type="domain" description="Mandelate racemase/muconate lactonizing enzyme C-terminal" evidence="4">
    <location>
        <begin position="152"/>
        <end position="259"/>
    </location>
</feature>
<dbReference type="Pfam" id="PF02746">
    <property type="entry name" value="MR_MLE_N"/>
    <property type="match status" value="1"/>
</dbReference>
<keyword evidence="3" id="KW-0460">Magnesium</keyword>
<dbReference type="SFLD" id="SFLDS00001">
    <property type="entry name" value="Enolase"/>
    <property type="match status" value="1"/>
</dbReference>
<dbReference type="InterPro" id="IPR013341">
    <property type="entry name" value="Mandelate_racemase_N_dom"/>
</dbReference>
<dbReference type="PANTHER" id="PTHR13794:SF58">
    <property type="entry name" value="MITOCHONDRIAL ENOLASE SUPERFAMILY MEMBER 1"/>
    <property type="match status" value="1"/>
</dbReference>
<dbReference type="EMBL" id="VXPY01000084">
    <property type="protein sequence ID" value="MYD91024.1"/>
    <property type="molecule type" value="Genomic_DNA"/>
</dbReference>
<evidence type="ECO:0000256" key="3">
    <source>
        <dbReference type="ARBA" id="ARBA00022842"/>
    </source>
</evidence>
<protein>
    <submittedName>
        <fullName evidence="5">Mandelate racemase/muconate lactonizing enzyme family protein</fullName>
    </submittedName>
</protein>